<dbReference type="AlphaFoldDB" id="A0A075LQZ3"/>
<dbReference type="Pfam" id="PF00482">
    <property type="entry name" value="T2SSF"/>
    <property type="match status" value="1"/>
</dbReference>
<evidence type="ECO:0000256" key="5">
    <source>
        <dbReference type="ARBA" id="ARBA00023136"/>
    </source>
</evidence>
<evidence type="ECO:0000313" key="8">
    <source>
        <dbReference type="EMBL" id="AIF68531.1"/>
    </source>
</evidence>
<feature type="transmembrane region" description="Helical" evidence="6">
    <location>
        <begin position="211"/>
        <end position="237"/>
    </location>
</feature>
<keyword evidence="5 6" id="KW-0472">Membrane</keyword>
<comment type="subcellular location">
    <subcellularLocation>
        <location evidence="1">Cell membrane</location>
        <topology evidence="1">Multi-pass membrane protein</topology>
    </subcellularLocation>
</comment>
<dbReference type="GeneID" id="24841220"/>
<dbReference type="eggNOG" id="arCOG01811">
    <property type="taxonomic scope" value="Archaea"/>
</dbReference>
<evidence type="ECO:0000256" key="4">
    <source>
        <dbReference type="ARBA" id="ARBA00022989"/>
    </source>
</evidence>
<reference evidence="8 9" key="2">
    <citation type="journal article" date="2015" name="Genome Announc.">
        <title>Complete Genome Sequence of Hyperthermophilic Piezophilic Archaeon Palaeococcus pacificus DY20341T, Isolated from Deep-Sea Hydrothermal Sediments.</title>
        <authorList>
            <person name="Zeng X."/>
            <person name="Jebbar M."/>
            <person name="Shao Z."/>
        </authorList>
    </citation>
    <scope>NUCLEOTIDE SEQUENCE [LARGE SCALE GENOMIC DNA]</scope>
    <source>
        <strain evidence="8 9">DY20341</strain>
    </source>
</reference>
<dbReference type="GO" id="GO:0005886">
    <property type="term" value="C:plasma membrane"/>
    <property type="evidence" value="ECO:0007669"/>
    <property type="project" value="UniProtKB-SubCell"/>
</dbReference>
<feature type="transmembrane region" description="Helical" evidence="6">
    <location>
        <begin position="281"/>
        <end position="300"/>
    </location>
</feature>
<proteinExistence type="predicted"/>
<name>A0A075LQZ3_9EURY</name>
<accession>A0A075LQZ3</accession>
<feature type="transmembrane region" description="Helical" evidence="6">
    <location>
        <begin position="64"/>
        <end position="84"/>
    </location>
</feature>
<sequence>MARKVSILLSLVKVTRRVIPEKWIKKYDAYLYAAGIRFLAAEYLTVTILIAILAGIVLAIFNPLYGVGAFVAVFGGIGFFYPYWRTAKRIEEMEQMIPDAFFYLASSLRAGISFSEALEELTTARFGALTEEFKKTVSEIKKGRPTIDALKAFAFRNRKSKVLYRSMMIVIEAFERGAPMADVLVSVANDVREILRIQRERKSSTGMQTMFFMVASGVVGPIILGIVPQIIEAMIAANTFTLPLDSIKLILMGFVALQAIVSGLGIGVIREGKFSAGLKYSAGLAVMGVLFFELVGMVNIGL</sequence>
<keyword evidence="9" id="KW-1185">Reference proteome</keyword>
<dbReference type="PANTHER" id="PTHR35402:SF1">
    <property type="entry name" value="TYPE II SECRETION SYSTEM PROTEIN GSPF DOMAIN-CONTAINING PROTEIN"/>
    <property type="match status" value="1"/>
</dbReference>
<keyword evidence="4 6" id="KW-1133">Transmembrane helix</keyword>
<keyword evidence="2" id="KW-1003">Cell membrane</keyword>
<reference evidence="9" key="1">
    <citation type="submission" date="2013-06" db="EMBL/GenBank/DDBJ databases">
        <title>Complete Genome Sequence of Hyperthermophilic Palaeococcus pacificus DY20341T, Isolated from a Deep-Sea Hydrothermal Sediments.</title>
        <authorList>
            <person name="Zeng X."/>
            <person name="Shao Z."/>
        </authorList>
    </citation>
    <scope>NUCLEOTIDE SEQUENCE [LARGE SCALE GENOMIC DNA]</scope>
    <source>
        <strain evidence="9">DY20341</strain>
    </source>
</reference>
<dbReference type="Gene3D" id="1.20.81.30">
    <property type="entry name" value="Type II secretion system (T2SS), domain F"/>
    <property type="match status" value="1"/>
</dbReference>
<dbReference type="RefSeq" id="WP_048164006.1">
    <property type="nucleotide sequence ID" value="NZ_CP006019.1"/>
</dbReference>
<gene>
    <name evidence="8" type="ORF">PAP_00420</name>
</gene>
<feature type="domain" description="Type II secretion system protein GspF" evidence="7">
    <location>
        <begin position="103"/>
        <end position="228"/>
    </location>
</feature>
<dbReference type="InterPro" id="IPR042094">
    <property type="entry name" value="T2SS_GspF_sf"/>
</dbReference>
<organism evidence="8 9">
    <name type="scientific">Palaeococcus pacificus DY20341</name>
    <dbReference type="NCBI Taxonomy" id="1343739"/>
    <lineage>
        <taxon>Archaea</taxon>
        <taxon>Methanobacteriati</taxon>
        <taxon>Methanobacteriota</taxon>
        <taxon>Thermococci</taxon>
        <taxon>Thermococcales</taxon>
        <taxon>Thermococcaceae</taxon>
        <taxon>Palaeococcus</taxon>
    </lineage>
</organism>
<evidence type="ECO:0000259" key="7">
    <source>
        <dbReference type="Pfam" id="PF00482"/>
    </source>
</evidence>
<evidence type="ECO:0000256" key="1">
    <source>
        <dbReference type="ARBA" id="ARBA00004651"/>
    </source>
</evidence>
<dbReference type="InterPro" id="IPR018076">
    <property type="entry name" value="T2SS_GspF_dom"/>
</dbReference>
<dbReference type="InterPro" id="IPR056569">
    <property type="entry name" value="ArlJ-like"/>
</dbReference>
<evidence type="ECO:0000256" key="2">
    <source>
        <dbReference type="ARBA" id="ARBA00022475"/>
    </source>
</evidence>
<dbReference type="OrthoDB" id="85883at2157"/>
<protein>
    <recommendedName>
        <fullName evidence="7">Type II secretion system protein GspF domain-containing protein</fullName>
    </recommendedName>
</protein>
<evidence type="ECO:0000313" key="9">
    <source>
        <dbReference type="Proteomes" id="UP000027981"/>
    </source>
</evidence>
<dbReference type="KEGG" id="ppac:PAP_00420"/>
<dbReference type="PANTHER" id="PTHR35402">
    <property type="entry name" value="INTEGRAL MEMBRANE PROTEIN-RELATED"/>
    <property type="match status" value="1"/>
</dbReference>
<dbReference type="HOGENOM" id="CLU_077875_0_0_2"/>
<evidence type="ECO:0000256" key="6">
    <source>
        <dbReference type="SAM" id="Phobius"/>
    </source>
</evidence>
<dbReference type="Proteomes" id="UP000027981">
    <property type="component" value="Chromosome"/>
</dbReference>
<evidence type="ECO:0000256" key="3">
    <source>
        <dbReference type="ARBA" id="ARBA00022692"/>
    </source>
</evidence>
<feature type="transmembrane region" description="Helical" evidence="6">
    <location>
        <begin position="249"/>
        <end position="269"/>
    </location>
</feature>
<keyword evidence="3 6" id="KW-0812">Transmembrane</keyword>
<feature type="transmembrane region" description="Helical" evidence="6">
    <location>
        <begin position="29"/>
        <end position="58"/>
    </location>
</feature>
<dbReference type="EMBL" id="CP006019">
    <property type="protein sequence ID" value="AIF68531.1"/>
    <property type="molecule type" value="Genomic_DNA"/>
</dbReference>
<dbReference type="STRING" id="1343739.PAP_00420"/>